<dbReference type="KEGG" id="aca:ACP_3402"/>
<feature type="domain" description="Fumarylacetoacetase-like C-terminal" evidence="2">
    <location>
        <begin position="110"/>
        <end position="267"/>
    </location>
</feature>
<dbReference type="InterPro" id="IPR011234">
    <property type="entry name" value="Fumarylacetoacetase-like_C"/>
</dbReference>
<proteinExistence type="predicted"/>
<dbReference type="EMBL" id="CP001472">
    <property type="protein sequence ID" value="ACO32424.1"/>
    <property type="molecule type" value="Genomic_DNA"/>
</dbReference>
<dbReference type="GO" id="GO:0005737">
    <property type="term" value="C:cytoplasm"/>
    <property type="evidence" value="ECO:0007669"/>
    <property type="project" value="TreeGrafter"/>
</dbReference>
<dbReference type="InParanoid" id="C1F6G8"/>
<dbReference type="FunCoup" id="C1F6G8">
    <property type="interactions" value="34"/>
</dbReference>
<dbReference type="STRING" id="240015.ACP_3402"/>
<evidence type="ECO:0000313" key="4">
    <source>
        <dbReference type="Proteomes" id="UP000002207"/>
    </source>
</evidence>
<gene>
    <name evidence="3" type="ordered locus">ACP_3402</name>
</gene>
<protein>
    <recommendedName>
        <fullName evidence="2">Fumarylacetoacetase-like C-terminal domain-containing protein</fullName>
    </recommendedName>
</protein>
<dbReference type="GO" id="GO:0008684">
    <property type="term" value="F:2-oxopent-4-enoate hydratase activity"/>
    <property type="evidence" value="ECO:0007669"/>
    <property type="project" value="TreeGrafter"/>
</dbReference>
<dbReference type="InterPro" id="IPR036663">
    <property type="entry name" value="Fumarylacetoacetase_C_sf"/>
</dbReference>
<dbReference type="InterPro" id="IPR050772">
    <property type="entry name" value="Hydratase-Decarb/MhpD_sf"/>
</dbReference>
<dbReference type="HOGENOM" id="CLU_060136_1_0_0"/>
<keyword evidence="1" id="KW-0456">Lyase</keyword>
<reference evidence="3 4" key="1">
    <citation type="journal article" date="2009" name="Appl. Environ. Microbiol.">
        <title>Three genomes from the phylum Acidobacteria provide insight into the lifestyles of these microorganisms in soils.</title>
        <authorList>
            <person name="Ward N.L."/>
            <person name="Challacombe J.F."/>
            <person name="Janssen P.H."/>
            <person name="Henrissat B."/>
            <person name="Coutinho P.M."/>
            <person name="Wu M."/>
            <person name="Xie G."/>
            <person name="Haft D.H."/>
            <person name="Sait M."/>
            <person name="Badger J."/>
            <person name="Barabote R.D."/>
            <person name="Bradley B."/>
            <person name="Brettin T.S."/>
            <person name="Brinkac L.M."/>
            <person name="Bruce D."/>
            <person name="Creasy T."/>
            <person name="Daugherty S.C."/>
            <person name="Davidsen T.M."/>
            <person name="DeBoy R.T."/>
            <person name="Detter J.C."/>
            <person name="Dodson R.J."/>
            <person name="Durkin A.S."/>
            <person name="Ganapathy A."/>
            <person name="Gwinn-Giglio M."/>
            <person name="Han C.S."/>
            <person name="Khouri H."/>
            <person name="Kiss H."/>
            <person name="Kothari S.P."/>
            <person name="Madupu R."/>
            <person name="Nelson K.E."/>
            <person name="Nelson W.C."/>
            <person name="Paulsen I."/>
            <person name="Penn K."/>
            <person name="Ren Q."/>
            <person name="Rosovitz M.J."/>
            <person name="Selengut J.D."/>
            <person name="Shrivastava S."/>
            <person name="Sullivan S.A."/>
            <person name="Tapia R."/>
            <person name="Thompson L.S."/>
            <person name="Watkins K.L."/>
            <person name="Yang Q."/>
            <person name="Yu C."/>
            <person name="Zafar N."/>
            <person name="Zhou L."/>
            <person name="Kuske C.R."/>
        </authorList>
    </citation>
    <scope>NUCLEOTIDE SEQUENCE [LARGE SCALE GENOMIC DNA]</scope>
    <source>
        <strain evidence="4">ATCC 51196 / DSM 11244 / BCRC 80197 / JCM 7670 / NBRC 15755 / NCIMB 13165 / 161</strain>
    </source>
</reference>
<sequence>MNLKLMTQHADRLDRAAGMLVEARRTLSLLENLPVELCPRTLDEAYAVQDRVAALFGAVGGYKIGAPTPEAAPLFGPMPLFGPDAVAGGFPRAATGEEVLIGGPLRRMRGIEAEIAFLLGSDLPPRDTPYTREEVVAAIASAHPGLELLESAFVDPDKVERPTMMGDLQINGGYVLGPALPGWQSVDLTEESVKVTVDGEVRFRGTASNSAGTDLLRLVVYLANEGAARTGGLRAGQVITTGSWSGKTLAHAGSVARIEFSTFGGVKIRFA</sequence>
<dbReference type="PANTHER" id="PTHR30143">
    <property type="entry name" value="ACID HYDRATASE"/>
    <property type="match status" value="1"/>
</dbReference>
<evidence type="ECO:0000256" key="1">
    <source>
        <dbReference type="ARBA" id="ARBA00023239"/>
    </source>
</evidence>
<evidence type="ECO:0000259" key="2">
    <source>
        <dbReference type="Pfam" id="PF01557"/>
    </source>
</evidence>
<accession>C1F6G8</accession>
<dbReference type="Proteomes" id="UP000002207">
    <property type="component" value="Chromosome"/>
</dbReference>
<dbReference type="SUPFAM" id="SSF56529">
    <property type="entry name" value="FAH"/>
    <property type="match status" value="1"/>
</dbReference>
<dbReference type="eggNOG" id="COG3971">
    <property type="taxonomic scope" value="Bacteria"/>
</dbReference>
<organism evidence="3 4">
    <name type="scientific">Acidobacterium capsulatum (strain ATCC 51196 / DSM 11244 / BCRC 80197 / JCM 7670 / NBRC 15755 / NCIMB 13165 / 161)</name>
    <dbReference type="NCBI Taxonomy" id="240015"/>
    <lineage>
        <taxon>Bacteria</taxon>
        <taxon>Pseudomonadati</taxon>
        <taxon>Acidobacteriota</taxon>
        <taxon>Terriglobia</taxon>
        <taxon>Terriglobales</taxon>
        <taxon>Acidobacteriaceae</taxon>
        <taxon>Acidobacterium</taxon>
    </lineage>
</organism>
<dbReference type="Gene3D" id="3.90.850.10">
    <property type="entry name" value="Fumarylacetoacetase-like, C-terminal domain"/>
    <property type="match status" value="1"/>
</dbReference>
<name>C1F6G8_ACIC5</name>
<dbReference type="AlphaFoldDB" id="C1F6G8"/>
<dbReference type="PANTHER" id="PTHR30143:SF0">
    <property type="entry name" value="2-KETO-4-PENTENOATE HYDRATASE"/>
    <property type="match status" value="1"/>
</dbReference>
<dbReference type="RefSeq" id="WP_015898431.1">
    <property type="nucleotide sequence ID" value="NC_012483.1"/>
</dbReference>
<dbReference type="Pfam" id="PF01557">
    <property type="entry name" value="FAA_hydrolase"/>
    <property type="match status" value="1"/>
</dbReference>
<evidence type="ECO:0000313" key="3">
    <source>
        <dbReference type="EMBL" id="ACO32424.1"/>
    </source>
</evidence>
<keyword evidence="4" id="KW-1185">Reference proteome</keyword>